<gene>
    <name evidence="1" type="ORF">IAA70_06080</name>
</gene>
<organism evidence="1 2">
    <name type="scientific">Candidatus Avoscillospira stercoripullorum</name>
    <dbReference type="NCBI Taxonomy" id="2840709"/>
    <lineage>
        <taxon>Bacteria</taxon>
        <taxon>Bacillati</taxon>
        <taxon>Bacillota</taxon>
        <taxon>Clostridia</taxon>
        <taxon>Eubacteriales</taxon>
        <taxon>Oscillospiraceae</taxon>
        <taxon>Oscillospiraceae incertae sedis</taxon>
        <taxon>Candidatus Avoscillospira</taxon>
    </lineage>
</organism>
<dbReference type="Proteomes" id="UP000824258">
    <property type="component" value="Unassembled WGS sequence"/>
</dbReference>
<reference evidence="1" key="1">
    <citation type="submission" date="2020-10" db="EMBL/GenBank/DDBJ databases">
        <authorList>
            <person name="Gilroy R."/>
        </authorList>
    </citation>
    <scope>NUCLEOTIDE SEQUENCE</scope>
    <source>
        <strain evidence="1">ChiHjej9B8-7071</strain>
    </source>
</reference>
<dbReference type="AlphaFoldDB" id="A0A9D1A8J1"/>
<reference evidence="1" key="2">
    <citation type="journal article" date="2021" name="PeerJ">
        <title>Extensive microbial diversity within the chicken gut microbiome revealed by metagenomics and culture.</title>
        <authorList>
            <person name="Gilroy R."/>
            <person name="Ravi A."/>
            <person name="Getino M."/>
            <person name="Pursley I."/>
            <person name="Horton D.L."/>
            <person name="Alikhan N.F."/>
            <person name="Baker D."/>
            <person name="Gharbi K."/>
            <person name="Hall N."/>
            <person name="Watson M."/>
            <person name="Adriaenssens E.M."/>
            <person name="Foster-Nyarko E."/>
            <person name="Jarju S."/>
            <person name="Secka A."/>
            <person name="Antonio M."/>
            <person name="Oren A."/>
            <person name="Chaudhuri R.R."/>
            <person name="La Ragione R."/>
            <person name="Hildebrand F."/>
            <person name="Pallen M.J."/>
        </authorList>
    </citation>
    <scope>NUCLEOTIDE SEQUENCE</scope>
    <source>
        <strain evidence="1">ChiHjej9B8-7071</strain>
    </source>
</reference>
<evidence type="ECO:0000313" key="1">
    <source>
        <dbReference type="EMBL" id="HIR09951.1"/>
    </source>
</evidence>
<comment type="caution">
    <text evidence="1">The sequence shown here is derived from an EMBL/GenBank/DDBJ whole genome shotgun (WGS) entry which is preliminary data.</text>
</comment>
<accession>A0A9D1A8J1</accession>
<evidence type="ECO:0000313" key="2">
    <source>
        <dbReference type="Proteomes" id="UP000824258"/>
    </source>
</evidence>
<name>A0A9D1A8J1_9FIRM</name>
<proteinExistence type="predicted"/>
<protein>
    <submittedName>
        <fullName evidence="1">Uncharacterized protein</fullName>
    </submittedName>
</protein>
<dbReference type="EMBL" id="DVGD01000195">
    <property type="protein sequence ID" value="HIR09951.1"/>
    <property type="molecule type" value="Genomic_DNA"/>
</dbReference>
<sequence>MGQKIDERIPKNSGEGAGFSTFNAVQSPWNKLYSYQEALHYASRFESVLSAAATQALRIMVPDYAQRAQMMCEEAYARLYATGQLYGNDDGFGIHPFMCGQFAGALIGDKGDDALLMCGRCQDFGTYRAEKELDVCDWDICGSELCRTTTMSLQGQADASAERRRKGPTMDYLMVEAKGCGDRHCRIIAESREKYPAPPHALWESFGPAVTEDYKKYTEEEDCVSESMMFREECNYHFVNGTNNETDSSNQMVNMSTAASLYILPAIAEAVKREYVTQTQADHILKCVLEAAGKAMFGERYAIKACRDYLGVPDSVGEDGRILGGLIEILLQSLVCKYEVEAFNREEVVLVIDRTGLEITGTKNVPEAHLMMWQGMVKTLVNTQWSVWEEDSPARKMRVKIAKKIDKFM</sequence>